<evidence type="ECO:0000259" key="5">
    <source>
        <dbReference type="PROSITE" id="PS51462"/>
    </source>
</evidence>
<evidence type="ECO:0000256" key="4">
    <source>
        <dbReference type="ARBA" id="ARBA00022842"/>
    </source>
</evidence>
<feature type="domain" description="Nudix hydrolase" evidence="5">
    <location>
        <begin position="20"/>
        <end position="152"/>
    </location>
</feature>
<comment type="cofactor">
    <cofactor evidence="1">
        <name>Mg(2+)</name>
        <dbReference type="ChEBI" id="CHEBI:18420"/>
    </cofactor>
</comment>
<dbReference type="STRING" id="1715693.PH7735_02184"/>
<dbReference type="GO" id="GO:0000298">
    <property type="term" value="F:endopolyphosphatase activity"/>
    <property type="evidence" value="ECO:0007669"/>
    <property type="project" value="TreeGrafter"/>
</dbReference>
<dbReference type="GO" id="GO:0071543">
    <property type="term" value="P:diphosphoinositol polyphosphate metabolic process"/>
    <property type="evidence" value="ECO:0007669"/>
    <property type="project" value="TreeGrafter"/>
</dbReference>
<dbReference type="RefSeq" id="WP_058311374.1">
    <property type="nucleotide sequence ID" value="NZ_CANLZE010000002.1"/>
</dbReference>
<dbReference type="InterPro" id="IPR015797">
    <property type="entry name" value="NUDIX_hydrolase-like_dom_sf"/>
</dbReference>
<dbReference type="GO" id="GO:0046872">
    <property type="term" value="F:metal ion binding"/>
    <property type="evidence" value="ECO:0007669"/>
    <property type="project" value="UniProtKB-KW"/>
</dbReference>
<dbReference type="GeneID" id="83881212"/>
<dbReference type="InterPro" id="IPR047198">
    <property type="entry name" value="DDP-like_NUDIX"/>
</dbReference>
<dbReference type="GO" id="GO:0005737">
    <property type="term" value="C:cytoplasm"/>
    <property type="evidence" value="ECO:0007669"/>
    <property type="project" value="TreeGrafter"/>
</dbReference>
<evidence type="ECO:0000256" key="3">
    <source>
        <dbReference type="ARBA" id="ARBA00022801"/>
    </source>
</evidence>
<dbReference type="CDD" id="cd04666">
    <property type="entry name" value="NUDIX_DIPP2_like_Nudt4"/>
    <property type="match status" value="1"/>
</dbReference>
<dbReference type="GO" id="GO:1901909">
    <property type="term" value="P:diadenosine hexaphosphate catabolic process"/>
    <property type="evidence" value="ECO:0007669"/>
    <property type="project" value="TreeGrafter"/>
</dbReference>
<keyword evidence="2" id="KW-0479">Metal-binding</keyword>
<dbReference type="SUPFAM" id="SSF55811">
    <property type="entry name" value="Nudix"/>
    <property type="match status" value="1"/>
</dbReference>
<dbReference type="PROSITE" id="PS51462">
    <property type="entry name" value="NUDIX"/>
    <property type="match status" value="1"/>
</dbReference>
<evidence type="ECO:0000313" key="6">
    <source>
        <dbReference type="EMBL" id="CUJ99270.1"/>
    </source>
</evidence>
<reference evidence="7" key="1">
    <citation type="submission" date="2015-09" db="EMBL/GenBank/DDBJ databases">
        <authorList>
            <person name="Rodrigo-Torres Lidia"/>
            <person name="Arahal R.David."/>
        </authorList>
    </citation>
    <scope>NUCLEOTIDE SEQUENCE [LARGE SCALE GENOMIC DNA]</scope>
    <source>
        <strain evidence="7">CECT 7735</strain>
    </source>
</reference>
<keyword evidence="7" id="KW-1185">Reference proteome</keyword>
<evidence type="ECO:0000256" key="2">
    <source>
        <dbReference type="ARBA" id="ARBA00022723"/>
    </source>
</evidence>
<dbReference type="PANTHER" id="PTHR12629">
    <property type="entry name" value="DIPHOSPHOINOSITOL POLYPHOSPHATE PHOSPHOHYDROLASE"/>
    <property type="match status" value="1"/>
</dbReference>
<keyword evidence="4" id="KW-0460">Magnesium</keyword>
<evidence type="ECO:0000313" key="7">
    <source>
        <dbReference type="Proteomes" id="UP000051870"/>
    </source>
</evidence>
<dbReference type="EMBL" id="CYTW01000002">
    <property type="protein sequence ID" value="CUJ99270.1"/>
    <property type="molecule type" value="Genomic_DNA"/>
</dbReference>
<dbReference type="GO" id="GO:0034431">
    <property type="term" value="F:bis(5'-adenosyl)-hexaphosphatase activity"/>
    <property type="evidence" value="ECO:0007669"/>
    <property type="project" value="TreeGrafter"/>
</dbReference>
<proteinExistence type="predicted"/>
<evidence type="ECO:0000256" key="1">
    <source>
        <dbReference type="ARBA" id="ARBA00001946"/>
    </source>
</evidence>
<dbReference type="InterPro" id="IPR000086">
    <property type="entry name" value="NUDIX_hydrolase_dom"/>
</dbReference>
<dbReference type="GO" id="GO:1901907">
    <property type="term" value="P:diadenosine pentaphosphate catabolic process"/>
    <property type="evidence" value="ECO:0007669"/>
    <property type="project" value="TreeGrafter"/>
</dbReference>
<gene>
    <name evidence="6" type="ORF">PH7735_02184</name>
</gene>
<dbReference type="GO" id="GO:0008486">
    <property type="term" value="F:diphosphoinositol-polyphosphate diphosphatase activity"/>
    <property type="evidence" value="ECO:0007669"/>
    <property type="project" value="TreeGrafter"/>
</dbReference>
<dbReference type="AlphaFoldDB" id="A0A0P1I9D4"/>
<name>A0A0P1I9D4_9RHOB</name>
<protein>
    <submittedName>
        <fullName evidence="6">Putative NTP pyrophosphohydrolase</fullName>
    </submittedName>
</protein>
<organism evidence="6 7">
    <name type="scientific">Shimia thalassica</name>
    <dbReference type="NCBI Taxonomy" id="1715693"/>
    <lineage>
        <taxon>Bacteria</taxon>
        <taxon>Pseudomonadati</taxon>
        <taxon>Pseudomonadota</taxon>
        <taxon>Alphaproteobacteria</taxon>
        <taxon>Rhodobacterales</taxon>
        <taxon>Roseobacteraceae</taxon>
    </lineage>
</organism>
<dbReference type="GO" id="GO:0034432">
    <property type="term" value="F:bis(5'-adenosyl)-pentaphosphatase activity"/>
    <property type="evidence" value="ECO:0007669"/>
    <property type="project" value="TreeGrafter"/>
</dbReference>
<dbReference type="PANTHER" id="PTHR12629:SF0">
    <property type="entry name" value="DIPHOSPHOINOSITOL-POLYPHOSPHATE DIPHOSPHATASE"/>
    <property type="match status" value="1"/>
</dbReference>
<accession>A0A0P1I9D4</accession>
<keyword evidence="3 6" id="KW-0378">Hydrolase</keyword>
<dbReference type="GO" id="GO:1901911">
    <property type="term" value="P:adenosine 5'-(hexahydrogen pentaphosphate) catabolic process"/>
    <property type="evidence" value="ECO:0007669"/>
    <property type="project" value="TreeGrafter"/>
</dbReference>
<dbReference type="Proteomes" id="UP000051870">
    <property type="component" value="Unassembled WGS sequence"/>
</dbReference>
<dbReference type="Gene3D" id="3.90.79.10">
    <property type="entry name" value="Nucleoside Triphosphate Pyrophosphohydrolase"/>
    <property type="match status" value="1"/>
</dbReference>
<dbReference type="Pfam" id="PF00293">
    <property type="entry name" value="NUDIX"/>
    <property type="match status" value="1"/>
</dbReference>
<sequence length="152" mass="17386">MTNAFKKALTTMVGPMLRRPKRLQVAALCYREDGPKKKVLLVSSRDTGRWIIPKGWPIDGKDAHEAAMQEAWEEAGVKKGDVSDQVLGSYDYDKELKSGLPVRVETLVYPIRVKRLTDDYPEAHERRRKWVTPAEAANMVNEPQLKELLRQL</sequence>